<evidence type="ECO:0000256" key="3">
    <source>
        <dbReference type="ARBA" id="ARBA00022989"/>
    </source>
</evidence>
<feature type="transmembrane region" description="Helical" evidence="5">
    <location>
        <begin position="382"/>
        <end position="401"/>
    </location>
</feature>
<dbReference type="GO" id="GO:0016874">
    <property type="term" value="F:ligase activity"/>
    <property type="evidence" value="ECO:0007669"/>
    <property type="project" value="UniProtKB-KW"/>
</dbReference>
<feature type="transmembrane region" description="Helical" evidence="5">
    <location>
        <begin position="350"/>
        <end position="370"/>
    </location>
</feature>
<evidence type="ECO:0000313" key="8">
    <source>
        <dbReference type="Proteomes" id="UP000318055"/>
    </source>
</evidence>
<feature type="transmembrane region" description="Helical" evidence="5">
    <location>
        <begin position="39"/>
        <end position="57"/>
    </location>
</feature>
<feature type="transmembrane region" description="Helical" evidence="5">
    <location>
        <begin position="69"/>
        <end position="88"/>
    </location>
</feature>
<evidence type="ECO:0000256" key="4">
    <source>
        <dbReference type="ARBA" id="ARBA00023136"/>
    </source>
</evidence>
<organism evidence="7 8">
    <name type="scientific">Sphingomonas suaedae</name>
    <dbReference type="NCBI Taxonomy" id="2599297"/>
    <lineage>
        <taxon>Bacteria</taxon>
        <taxon>Pseudomonadati</taxon>
        <taxon>Pseudomonadota</taxon>
        <taxon>Alphaproteobacteria</taxon>
        <taxon>Sphingomonadales</taxon>
        <taxon>Sphingomonadaceae</taxon>
        <taxon>Sphingomonas</taxon>
    </lineage>
</organism>
<name>A0A518RJ49_9SPHN</name>
<dbReference type="Proteomes" id="UP000318055">
    <property type="component" value="Chromosome"/>
</dbReference>
<feature type="transmembrane region" description="Helical" evidence="5">
    <location>
        <begin position="266"/>
        <end position="285"/>
    </location>
</feature>
<dbReference type="AlphaFoldDB" id="A0A518RJ49"/>
<dbReference type="PANTHER" id="PTHR37422:SF13">
    <property type="entry name" value="LIPOPOLYSACCHARIDE BIOSYNTHESIS PROTEIN PA4999-RELATED"/>
    <property type="match status" value="1"/>
</dbReference>
<dbReference type="EMBL" id="CP042239">
    <property type="protein sequence ID" value="QDX27462.1"/>
    <property type="molecule type" value="Genomic_DNA"/>
</dbReference>
<keyword evidence="2 5" id="KW-0812">Transmembrane</keyword>
<keyword evidence="4 5" id="KW-0472">Membrane</keyword>
<evidence type="ECO:0000259" key="6">
    <source>
        <dbReference type="Pfam" id="PF04932"/>
    </source>
</evidence>
<keyword evidence="7" id="KW-0436">Ligase</keyword>
<evidence type="ECO:0000256" key="1">
    <source>
        <dbReference type="ARBA" id="ARBA00004141"/>
    </source>
</evidence>
<feature type="transmembrane region" description="Helical" evidence="5">
    <location>
        <begin position="413"/>
        <end position="432"/>
    </location>
</feature>
<dbReference type="GO" id="GO:0016020">
    <property type="term" value="C:membrane"/>
    <property type="evidence" value="ECO:0007669"/>
    <property type="project" value="UniProtKB-SubCell"/>
</dbReference>
<dbReference type="InterPro" id="IPR051533">
    <property type="entry name" value="WaaL-like"/>
</dbReference>
<dbReference type="InterPro" id="IPR007016">
    <property type="entry name" value="O-antigen_ligase-rel_domated"/>
</dbReference>
<accession>A0A518RJ49</accession>
<feature type="transmembrane region" description="Helical" evidence="5">
    <location>
        <begin position="226"/>
        <end position="259"/>
    </location>
</feature>
<dbReference type="PANTHER" id="PTHR37422">
    <property type="entry name" value="TEICHURONIC ACID BIOSYNTHESIS PROTEIN TUAE"/>
    <property type="match status" value="1"/>
</dbReference>
<feature type="transmembrane region" description="Helical" evidence="5">
    <location>
        <begin position="123"/>
        <end position="144"/>
    </location>
</feature>
<keyword evidence="8" id="KW-1185">Reference proteome</keyword>
<feature type="transmembrane region" description="Helical" evidence="5">
    <location>
        <begin position="94"/>
        <end position="116"/>
    </location>
</feature>
<evidence type="ECO:0000256" key="5">
    <source>
        <dbReference type="SAM" id="Phobius"/>
    </source>
</evidence>
<comment type="subcellular location">
    <subcellularLocation>
        <location evidence="1">Membrane</location>
        <topology evidence="1">Multi-pass membrane protein</topology>
    </subcellularLocation>
</comment>
<dbReference type="Pfam" id="PF04932">
    <property type="entry name" value="Wzy_C"/>
    <property type="match status" value="1"/>
</dbReference>
<reference evidence="7 8" key="1">
    <citation type="submission" date="2019-07" db="EMBL/GenBank/DDBJ databases">
        <title>Sphingomonas alkalisoli sp. nov., isolated from rhizosphere soil of Suaedae salsa.</title>
        <authorList>
            <person name="Zhang H."/>
            <person name="Xu L."/>
            <person name="Zhang J.-X."/>
            <person name="Sun J.-Q."/>
        </authorList>
    </citation>
    <scope>NUCLEOTIDE SEQUENCE [LARGE SCALE GENOMIC DNA]</scope>
    <source>
        <strain evidence="7 8">XS-10</strain>
    </source>
</reference>
<dbReference type="KEGG" id="ssua:FPZ54_16605"/>
<protein>
    <submittedName>
        <fullName evidence="7">O-antigen ligase family protein</fullName>
    </submittedName>
</protein>
<proteinExistence type="predicted"/>
<sequence>MATPRPVTRFEYGIATTIVAATIVMASSFSYFFVGPVPIWLALGAAGLGLAIIYGRLLPAWELSAELRWIVAAWLSLILIAGALDIFGDMPRDFMAGAVLNLMTFFVFLGLFALATFTDNRRVVATIIAIAAFQALLGIAQFFGSGAAWRFPDMMAGIFPMFTRLEYDAVFDVSLMSFEQVGRVRGSQPVVHVYNQIQALLVSFSVVVALTDNGISFGSRLRNMAAWGAIGLGVIGVFLSFSRSGILAILGAAVIALVLNPKPSRILIASIGAAVVLLALIYLGFSDSSQFYRLTQSLDEGNTNLERFSHLEHAWRNFLNNPLIGASGPNGYPDLSLPIHSVPMRYLNDYGLIGFVLYMSVFGGFVALFVRRLKSPSPIVSAWAGCGIAALLVVVVDSWTHSSGFLRRDLMQAAMLGFVAGAMLAAEWRAGLGWKRVPRAQHPGSMPARAA</sequence>
<feature type="transmembrane region" description="Helical" evidence="5">
    <location>
        <begin position="12"/>
        <end position="33"/>
    </location>
</feature>
<feature type="domain" description="O-antigen ligase-related" evidence="6">
    <location>
        <begin position="230"/>
        <end position="359"/>
    </location>
</feature>
<evidence type="ECO:0000313" key="7">
    <source>
        <dbReference type="EMBL" id="QDX27462.1"/>
    </source>
</evidence>
<evidence type="ECO:0000256" key="2">
    <source>
        <dbReference type="ARBA" id="ARBA00022692"/>
    </source>
</evidence>
<gene>
    <name evidence="7" type="ORF">FPZ54_16605</name>
</gene>
<keyword evidence="3 5" id="KW-1133">Transmembrane helix</keyword>